<dbReference type="InterPro" id="IPR027417">
    <property type="entry name" value="P-loop_NTPase"/>
</dbReference>
<evidence type="ECO:0000259" key="6">
    <source>
        <dbReference type="Pfam" id="PF00437"/>
    </source>
</evidence>
<dbReference type="KEGG" id="lpav:PLANPX_4972"/>
<keyword evidence="4" id="KW-0812">Transmembrane</keyword>
<organism evidence="7 8">
    <name type="scientific">Lacipirellula parvula</name>
    <dbReference type="NCBI Taxonomy" id="2650471"/>
    <lineage>
        <taxon>Bacteria</taxon>
        <taxon>Pseudomonadati</taxon>
        <taxon>Planctomycetota</taxon>
        <taxon>Planctomycetia</taxon>
        <taxon>Pirellulales</taxon>
        <taxon>Lacipirellulaceae</taxon>
        <taxon>Lacipirellula</taxon>
    </lineage>
</organism>
<dbReference type="GO" id="GO:0005524">
    <property type="term" value="F:ATP binding"/>
    <property type="evidence" value="ECO:0007669"/>
    <property type="project" value="UniProtKB-KW"/>
</dbReference>
<dbReference type="AlphaFoldDB" id="A0A5K7XEY3"/>
<comment type="similarity">
    <text evidence="1">Belongs to the GSP E family.</text>
</comment>
<feature type="transmembrane region" description="Helical" evidence="4">
    <location>
        <begin position="96"/>
        <end position="113"/>
    </location>
</feature>
<dbReference type="Pfam" id="PF00437">
    <property type="entry name" value="T2SSE"/>
    <property type="match status" value="1"/>
</dbReference>
<accession>A0A5K7XEY3</accession>
<gene>
    <name evidence="7" type="ORF">PLANPX_4972</name>
</gene>
<keyword evidence="4" id="KW-0472">Membrane</keyword>
<evidence type="ECO:0000313" key="8">
    <source>
        <dbReference type="Proteomes" id="UP000326837"/>
    </source>
</evidence>
<feature type="signal peptide" evidence="5">
    <location>
        <begin position="1"/>
        <end position="25"/>
    </location>
</feature>
<evidence type="ECO:0000256" key="1">
    <source>
        <dbReference type="ARBA" id="ARBA00006611"/>
    </source>
</evidence>
<keyword evidence="5" id="KW-0732">Signal</keyword>
<feature type="domain" description="Bacterial type II secretion system protein E" evidence="6">
    <location>
        <begin position="212"/>
        <end position="594"/>
    </location>
</feature>
<evidence type="ECO:0000313" key="7">
    <source>
        <dbReference type="EMBL" id="BBO35360.1"/>
    </source>
</evidence>
<dbReference type="SUPFAM" id="SSF52540">
    <property type="entry name" value="P-loop containing nucleoside triphosphate hydrolases"/>
    <property type="match status" value="1"/>
</dbReference>
<proteinExistence type="inferred from homology"/>
<keyword evidence="2" id="KW-0547">Nucleotide-binding</keyword>
<keyword evidence="8" id="KW-1185">Reference proteome</keyword>
<dbReference type="InterPro" id="IPR001482">
    <property type="entry name" value="T2SS/T4SS_dom"/>
</dbReference>
<dbReference type="RefSeq" id="WP_152100755.1">
    <property type="nucleotide sequence ID" value="NZ_AP021861.1"/>
</dbReference>
<dbReference type="PANTHER" id="PTHR30258">
    <property type="entry name" value="TYPE II SECRETION SYSTEM PROTEIN GSPE-RELATED"/>
    <property type="match status" value="1"/>
</dbReference>
<feature type="transmembrane region" description="Helical" evidence="4">
    <location>
        <begin position="55"/>
        <end position="75"/>
    </location>
</feature>
<dbReference type="GO" id="GO:0016887">
    <property type="term" value="F:ATP hydrolysis activity"/>
    <property type="evidence" value="ECO:0007669"/>
    <property type="project" value="TreeGrafter"/>
</dbReference>
<dbReference type="GO" id="GO:0005886">
    <property type="term" value="C:plasma membrane"/>
    <property type="evidence" value="ECO:0007669"/>
    <property type="project" value="TreeGrafter"/>
</dbReference>
<dbReference type="Proteomes" id="UP000326837">
    <property type="component" value="Chromosome"/>
</dbReference>
<reference evidence="8" key="1">
    <citation type="submission" date="2019-10" db="EMBL/GenBank/DDBJ databases">
        <title>Lacipirellula parvula gen. nov., sp. nov., representing a lineage of planctomycetes widespread in freshwater anoxic habitats, and description of the family Lacipirellulaceae.</title>
        <authorList>
            <person name="Dedysh S.N."/>
            <person name="Kulichevskaya I.S."/>
            <person name="Beletsky A.V."/>
            <person name="Rakitin A.L."/>
            <person name="Mardanov A.V."/>
            <person name="Ivanova A.A."/>
            <person name="Saltykova V.X."/>
            <person name="Rijpstra W.I.C."/>
            <person name="Sinninghe Damste J.S."/>
            <person name="Ravin N.V."/>
        </authorList>
    </citation>
    <scope>NUCLEOTIDE SEQUENCE [LARGE SCALE GENOMIC DNA]</scope>
    <source>
        <strain evidence="8">PX69</strain>
    </source>
</reference>
<feature type="chain" id="PRO_5024800770" description="Bacterial type II secretion system protein E domain-containing protein" evidence="5">
    <location>
        <begin position="26"/>
        <end position="597"/>
    </location>
</feature>
<dbReference type="Gene3D" id="3.40.50.300">
    <property type="entry name" value="P-loop containing nucleotide triphosphate hydrolases"/>
    <property type="match status" value="1"/>
</dbReference>
<sequence length="597" mass="65642">MRQLLLVGLFAGLLAALCCASPALAQEAVPAEGGAAAALATPVAPALPALPTVDLILMLIGPAFIAIMLMIFAALGDWVNRDSQIFNIGYQKWNPIVFFPFLIVGLALMFVPLPGMGWVRPLVLAIVILATFLPYALIHNKNVEPHQTVLTGGWWRHFFAVILGKVGIKMSSEQQADYQKGAAVDLIAMGAAGTNEDNANLLIARQSPGYLLVKDLIVEMLNRRTDRVMLEYGAQGVAVRHEIDGAWHPGEARDRESGDVMLAVMKTLANLDPKDRKKKQVGRFGAKYENKKHLLPITTQGHAGGERVIVSRVNEKVKPHTYDSLGLREALKEKWGEMMARDKGMVVFSAMPGGGLTTMTNASLEETDRLMRDFFAIEEVSHREIEINNIAPHTYDASQGETPATIIPKLIRLYPNVYVCRDLVDAESGTMLMNEVKDDRLIITSMPAREAAEALLRLLQMKLPQPLFASAITGVLYQRLIRKLCPDCKVGYTPPPDVLKKLGIPPGKVQQLYRPPKGEEIEKPCQTCQGIGYVGRTGIFELLEINDQMREILAKQPSVDLLKKAARADGQRSLQEEGILLVAKGVTSLPELMRVLK</sequence>
<name>A0A5K7XEY3_9BACT</name>
<keyword evidence="3" id="KW-0067">ATP-binding</keyword>
<keyword evidence="4" id="KW-1133">Transmembrane helix</keyword>
<protein>
    <recommendedName>
        <fullName evidence="6">Bacterial type II secretion system protein E domain-containing protein</fullName>
    </recommendedName>
</protein>
<evidence type="ECO:0000256" key="3">
    <source>
        <dbReference type="ARBA" id="ARBA00022840"/>
    </source>
</evidence>
<evidence type="ECO:0000256" key="5">
    <source>
        <dbReference type="SAM" id="SignalP"/>
    </source>
</evidence>
<dbReference type="PANTHER" id="PTHR30258:SF2">
    <property type="entry name" value="COMG OPERON PROTEIN 1"/>
    <property type="match status" value="1"/>
</dbReference>
<evidence type="ECO:0000256" key="4">
    <source>
        <dbReference type="SAM" id="Phobius"/>
    </source>
</evidence>
<dbReference type="Gene3D" id="3.30.450.90">
    <property type="match status" value="1"/>
</dbReference>
<evidence type="ECO:0000256" key="2">
    <source>
        <dbReference type="ARBA" id="ARBA00022741"/>
    </source>
</evidence>
<dbReference type="EMBL" id="AP021861">
    <property type="protein sequence ID" value="BBO35360.1"/>
    <property type="molecule type" value="Genomic_DNA"/>
</dbReference>